<keyword evidence="2" id="KW-1185">Reference proteome</keyword>
<evidence type="ECO:0000313" key="2">
    <source>
        <dbReference type="Proteomes" id="UP000027195"/>
    </source>
</evidence>
<organism evidence="1 2">
    <name type="scientific">Botryobasidium botryosum (strain FD-172 SS1)</name>
    <dbReference type="NCBI Taxonomy" id="930990"/>
    <lineage>
        <taxon>Eukaryota</taxon>
        <taxon>Fungi</taxon>
        <taxon>Dikarya</taxon>
        <taxon>Basidiomycota</taxon>
        <taxon>Agaricomycotina</taxon>
        <taxon>Agaricomycetes</taxon>
        <taxon>Cantharellales</taxon>
        <taxon>Botryobasidiaceae</taxon>
        <taxon>Botryobasidium</taxon>
    </lineage>
</organism>
<name>A0A067M9C4_BOTB1</name>
<dbReference type="OrthoDB" id="3182677at2759"/>
<dbReference type="HOGENOM" id="CLU_1151641_0_0_1"/>
<dbReference type="EMBL" id="KL198052">
    <property type="protein sequence ID" value="KDQ12184.1"/>
    <property type="molecule type" value="Genomic_DNA"/>
</dbReference>
<dbReference type="AlphaFoldDB" id="A0A067M9C4"/>
<accession>A0A067M9C4</accession>
<dbReference type="InParanoid" id="A0A067M9C4"/>
<proteinExistence type="predicted"/>
<sequence length="241" mass="26717">MAYSIGGIPVFKSDLPGTRSFPADTSEGHSVRRRPGDLAVAINDTWEILVAQVNAYARALFHTRKSRWFSLVISVRHDTCVVQFLFFHRGGLTSPQKLRLFQPDDFRTFVGTLCGIYRWKTPNQVGLYKTPLSSYVSDHRRCANKSVTELEDCICARGRTTRVYCIKTSRTLHATPISGATVSSGAAEQPHSAHIKAPLIRLSSSHPIAKATQSSAPVTPTLSVRPRSNIGLIQLWEQQVV</sequence>
<protein>
    <recommendedName>
        <fullName evidence="3">Fungal-type protein kinase domain-containing protein</fullName>
    </recommendedName>
</protein>
<reference evidence="2" key="1">
    <citation type="journal article" date="2014" name="Proc. Natl. Acad. Sci. U.S.A.">
        <title>Extensive sampling of basidiomycete genomes demonstrates inadequacy of the white-rot/brown-rot paradigm for wood decay fungi.</title>
        <authorList>
            <person name="Riley R."/>
            <person name="Salamov A.A."/>
            <person name="Brown D.W."/>
            <person name="Nagy L.G."/>
            <person name="Floudas D."/>
            <person name="Held B.W."/>
            <person name="Levasseur A."/>
            <person name="Lombard V."/>
            <person name="Morin E."/>
            <person name="Otillar R."/>
            <person name="Lindquist E.A."/>
            <person name="Sun H."/>
            <person name="LaButti K.M."/>
            <person name="Schmutz J."/>
            <person name="Jabbour D."/>
            <person name="Luo H."/>
            <person name="Baker S.E."/>
            <person name="Pisabarro A.G."/>
            <person name="Walton J.D."/>
            <person name="Blanchette R.A."/>
            <person name="Henrissat B."/>
            <person name="Martin F."/>
            <person name="Cullen D."/>
            <person name="Hibbett D.S."/>
            <person name="Grigoriev I.V."/>
        </authorList>
    </citation>
    <scope>NUCLEOTIDE SEQUENCE [LARGE SCALE GENOMIC DNA]</scope>
    <source>
        <strain evidence="2">FD-172 SS1</strain>
    </source>
</reference>
<evidence type="ECO:0000313" key="1">
    <source>
        <dbReference type="EMBL" id="KDQ12184.1"/>
    </source>
</evidence>
<evidence type="ECO:0008006" key="3">
    <source>
        <dbReference type="Google" id="ProtNLM"/>
    </source>
</evidence>
<dbReference type="Proteomes" id="UP000027195">
    <property type="component" value="Unassembled WGS sequence"/>
</dbReference>
<gene>
    <name evidence="1" type="ORF">BOTBODRAFT_176706</name>
</gene>